<reference evidence="2" key="1">
    <citation type="submission" date="2022-10" db="EMBL/GenBank/DDBJ databases">
        <authorList>
            <person name="Peng H."/>
        </authorList>
    </citation>
    <scope>NUCLEOTIDE SEQUENCE</scope>
</reference>
<dbReference type="EMBL" id="OP620754">
    <property type="protein sequence ID" value="UZT48237.1"/>
    <property type="molecule type" value="Genomic_DNA"/>
</dbReference>
<sequence>MTYSIVVTILLIIITALFIITMRNAIRDGGTLGA</sequence>
<organism evidence="2 3">
    <name type="scientific">Klebsiella phage vB_KpnP_K2044-HW</name>
    <dbReference type="NCBI Taxonomy" id="2984833"/>
    <lineage>
        <taxon>Viruses</taxon>
        <taxon>Duplodnaviria</taxon>
        <taxon>Heunggongvirae</taxon>
        <taxon>Uroviricota</taxon>
        <taxon>Caudoviricetes</taxon>
        <taxon>Autographivirales</taxon>
        <taxon>Autotranscriptaviridae</taxon>
        <taxon>Studiervirinae</taxon>
        <taxon>Przondovirus</taxon>
        <taxon>Przondovirus K2044HW</taxon>
    </lineage>
</organism>
<gene>
    <name evidence="2" type="ORF">HW_00006</name>
</gene>
<keyword evidence="1" id="KW-0812">Transmembrane</keyword>
<dbReference type="Proteomes" id="UP001163069">
    <property type="component" value="Segment"/>
</dbReference>
<evidence type="ECO:0000313" key="2">
    <source>
        <dbReference type="EMBL" id="UZT48237.1"/>
    </source>
</evidence>
<keyword evidence="1" id="KW-0472">Membrane</keyword>
<keyword evidence="3" id="KW-1185">Reference proteome</keyword>
<proteinExistence type="predicted"/>
<keyword evidence="1" id="KW-1133">Transmembrane helix</keyword>
<evidence type="ECO:0000313" key="3">
    <source>
        <dbReference type="Proteomes" id="UP001163069"/>
    </source>
</evidence>
<protein>
    <submittedName>
        <fullName evidence="2">Uncharacterized protein</fullName>
    </submittedName>
</protein>
<name>A0A9E8JX31_9CAUD</name>
<accession>A0A9E8JX31</accession>
<feature type="transmembrane region" description="Helical" evidence="1">
    <location>
        <begin position="6"/>
        <end position="26"/>
    </location>
</feature>
<evidence type="ECO:0000256" key="1">
    <source>
        <dbReference type="SAM" id="Phobius"/>
    </source>
</evidence>